<evidence type="ECO:0000256" key="12">
    <source>
        <dbReference type="SAM" id="MobiDB-lite"/>
    </source>
</evidence>
<evidence type="ECO:0000256" key="5">
    <source>
        <dbReference type="ARBA" id="ARBA00022552"/>
    </source>
</evidence>
<feature type="region of interest" description="Disordered" evidence="12">
    <location>
        <begin position="1"/>
        <end position="24"/>
    </location>
</feature>
<proteinExistence type="evidence at transcript level"/>
<dbReference type="OrthoDB" id="416729at2759"/>
<comment type="subcellular location">
    <subcellularLocation>
        <location evidence="1">Cytoplasmic granule</location>
    </subcellularLocation>
    <subcellularLocation>
        <location evidence="2 11">Nucleus</location>
        <location evidence="2 11">Nucleolus</location>
    </subcellularLocation>
</comment>
<accession>A0A2L2YB92</accession>
<evidence type="ECO:0000256" key="1">
    <source>
        <dbReference type="ARBA" id="ARBA00004463"/>
    </source>
</evidence>
<dbReference type="Gene3D" id="3.30.110.20">
    <property type="entry name" value="Alba-like domain"/>
    <property type="match status" value="1"/>
</dbReference>
<evidence type="ECO:0000313" key="13">
    <source>
        <dbReference type="EMBL" id="LAA05418.1"/>
    </source>
</evidence>
<dbReference type="AlphaFoldDB" id="A0A2L2YB92"/>
<evidence type="ECO:0000256" key="7">
    <source>
        <dbReference type="ARBA" id="ARBA00023242"/>
    </source>
</evidence>
<dbReference type="SUPFAM" id="SSF82704">
    <property type="entry name" value="AlbA-like"/>
    <property type="match status" value="1"/>
</dbReference>
<protein>
    <recommendedName>
        <fullName evidence="10 11">Ribonuclease P protein subunit p20</fullName>
        <shortName evidence="11">RNaseP protein p20</shortName>
    </recommendedName>
</protein>
<keyword evidence="6 11" id="KW-0819">tRNA processing</keyword>
<comment type="similarity">
    <text evidence="3 11">Belongs to the histone-like Alba family.</text>
</comment>
<comment type="function">
    <text evidence="8 11">Component of ribonuclease P, a ribonucleoprotein complex that generates mature tRNA molecules by cleaving their 5'-ends. Also a component of the MRP ribonuclease complex, which cleaves pre-rRNA sequences.</text>
</comment>
<dbReference type="GO" id="GO:0005655">
    <property type="term" value="C:nucleolar ribonuclease P complex"/>
    <property type="evidence" value="ECO:0007669"/>
    <property type="project" value="InterPro"/>
</dbReference>
<reference evidence="13" key="1">
    <citation type="journal article" date="2016" name="Mol. Ecol. Resour.">
        <title>Evaluation of the impact of RNA preservation methods of spiders for de novo transcriptome assembly.</title>
        <authorList>
            <person name="Kono N."/>
            <person name="Nakamura H."/>
            <person name="Ito Y."/>
            <person name="Tomita M."/>
            <person name="Arakawa K."/>
        </authorList>
    </citation>
    <scope>NUCLEOTIDE SEQUENCE</scope>
    <source>
        <tissue evidence="13">Whole body</tissue>
    </source>
</reference>
<evidence type="ECO:0000256" key="2">
    <source>
        <dbReference type="ARBA" id="ARBA00004604"/>
    </source>
</evidence>
<keyword evidence="4" id="KW-0963">Cytoplasm</keyword>
<dbReference type="InterPro" id="IPR036882">
    <property type="entry name" value="Alba-like_dom_sf"/>
</dbReference>
<feature type="compositionally biased region" description="Basic residues" evidence="12">
    <location>
        <begin position="1"/>
        <end position="11"/>
    </location>
</feature>
<dbReference type="GO" id="GO:0001682">
    <property type="term" value="P:tRNA 5'-leader removal"/>
    <property type="evidence" value="ECO:0007669"/>
    <property type="project" value="InterPro"/>
</dbReference>
<evidence type="ECO:0000256" key="4">
    <source>
        <dbReference type="ARBA" id="ARBA00022490"/>
    </source>
</evidence>
<dbReference type="FunFam" id="3.30.110.20:FF:000002">
    <property type="entry name" value="Ribonuclease P protein subunit p20"/>
    <property type="match status" value="1"/>
</dbReference>
<dbReference type="PANTHER" id="PTHR15314">
    <property type="entry name" value="RIBONUCLEASE P PROTEIN SUBUNIT P20"/>
    <property type="match status" value="1"/>
</dbReference>
<keyword evidence="5 11" id="KW-0698">rRNA processing</keyword>
<comment type="subunit">
    <text evidence="9">Component of nuclear RNase P and RNase MRP complexes. RNase P consists of a catalytic RNA moiety and 10 different protein chains; POP1, POP4, POP5, POP7, RPP14, RPP21, RPP25, RPP30, RPP38 and RPP40. Within the RNase P complex, POP1, POP7 and RPP25 form the 'finger' subcomplex, POP5, RPP14, RPP40 and homodimeric RPP30 form the 'palm' subcomplex, and RPP21, POP4 and RPP38 form the 'wrist' subcomplex. All subunits of the RNase P complex interact with the catalytic RNA. Several subunits of RNase P are also part of the RNase MRP complex. RNase MRP consists of a catalytic RNA moiety and about 8 protein subunits; POP1, POP7, RPP25, RPP30, RPP38, RPP40 and possibly also POP4 and POP5. Interacts with SMN1. POP7 forms a heterodimer with RPP25 that binds to the P3 stem loop of the catalytic RNA.</text>
</comment>
<dbReference type="EMBL" id="IAAA01012877">
    <property type="protein sequence ID" value="LAA05418.1"/>
    <property type="molecule type" value="mRNA"/>
</dbReference>
<dbReference type="InterPro" id="IPR014612">
    <property type="entry name" value="Pop7/Rpp20"/>
</dbReference>
<name>A0A2L2YB92_PARTP</name>
<evidence type="ECO:0000256" key="6">
    <source>
        <dbReference type="ARBA" id="ARBA00022694"/>
    </source>
</evidence>
<dbReference type="GO" id="GO:0004526">
    <property type="term" value="F:ribonuclease P activity"/>
    <property type="evidence" value="ECO:0007669"/>
    <property type="project" value="UniProtKB-UniRule"/>
</dbReference>
<evidence type="ECO:0000256" key="9">
    <source>
        <dbReference type="ARBA" id="ARBA00064615"/>
    </source>
</evidence>
<dbReference type="GO" id="GO:0000172">
    <property type="term" value="C:ribonuclease MRP complex"/>
    <property type="evidence" value="ECO:0007669"/>
    <property type="project" value="InterPro"/>
</dbReference>
<dbReference type="PANTHER" id="PTHR15314:SF1">
    <property type="entry name" value="RIBONUCLEASE P PROTEIN SUBUNIT P20"/>
    <property type="match status" value="1"/>
</dbReference>
<dbReference type="Pfam" id="PF12328">
    <property type="entry name" value="Rpp20"/>
    <property type="match status" value="1"/>
</dbReference>
<dbReference type="GO" id="GO:0003676">
    <property type="term" value="F:nucleic acid binding"/>
    <property type="evidence" value="ECO:0007669"/>
    <property type="project" value="InterPro"/>
</dbReference>
<keyword evidence="7 11" id="KW-0539">Nucleus</keyword>
<evidence type="ECO:0000256" key="8">
    <source>
        <dbReference type="ARBA" id="ARBA00053284"/>
    </source>
</evidence>
<dbReference type="OMA" id="LHCMGYS"/>
<organism evidence="13">
    <name type="scientific">Parasteatoda tepidariorum</name>
    <name type="common">Common house spider</name>
    <name type="synonym">Achaearanea tepidariorum</name>
    <dbReference type="NCBI Taxonomy" id="114398"/>
    <lineage>
        <taxon>Eukaryota</taxon>
        <taxon>Metazoa</taxon>
        <taxon>Ecdysozoa</taxon>
        <taxon>Arthropoda</taxon>
        <taxon>Chelicerata</taxon>
        <taxon>Arachnida</taxon>
        <taxon>Araneae</taxon>
        <taxon>Araneomorphae</taxon>
        <taxon>Entelegynae</taxon>
        <taxon>Araneoidea</taxon>
        <taxon>Theridiidae</taxon>
        <taxon>Parasteatoda</taxon>
    </lineage>
</organism>
<evidence type="ECO:0000256" key="3">
    <source>
        <dbReference type="ARBA" id="ARBA00008018"/>
    </source>
</evidence>
<dbReference type="GO" id="GO:0006364">
    <property type="term" value="P:rRNA processing"/>
    <property type="evidence" value="ECO:0007669"/>
    <property type="project" value="UniProtKB-KW"/>
</dbReference>
<evidence type="ECO:0000256" key="11">
    <source>
        <dbReference type="PIRNR" id="PIRNR036572"/>
    </source>
</evidence>
<evidence type="ECO:0000256" key="10">
    <source>
        <dbReference type="ARBA" id="ARBA00068472"/>
    </source>
</evidence>
<dbReference type="PIRSF" id="PIRSF036572">
    <property type="entry name" value="RPP20"/>
    <property type="match status" value="1"/>
</dbReference>
<feature type="compositionally biased region" description="Basic and acidic residues" evidence="12">
    <location>
        <begin position="12"/>
        <end position="21"/>
    </location>
</feature>
<sequence length="141" mass="16103">MSTPRKSWKSKTNKEDEKSLDTDDDYLFQKRLPPSLPRRPNDVYVNQKTPFIAQFNKCKTLLSKEKEIHIHGLGAAVNTAVNLALQLKTFYLNTIVLDTTTSSVELIDDFTPLNGKFKPKTNTRKNSVIHIKLTNVIQESK</sequence>